<dbReference type="Gene3D" id="3.40.605.10">
    <property type="entry name" value="Aldehyde Dehydrogenase, Chain A, domain 1"/>
    <property type="match status" value="1"/>
</dbReference>
<dbReference type="FunFam" id="3.40.605.10:FF:000005">
    <property type="entry name" value="Succinate-semialdehyde dehydrogenase I"/>
    <property type="match status" value="1"/>
</dbReference>
<dbReference type="FunFam" id="3.40.309.10:FF:000004">
    <property type="entry name" value="Succinate-semialdehyde dehydrogenase I"/>
    <property type="match status" value="1"/>
</dbReference>
<dbReference type="InterPro" id="IPR050740">
    <property type="entry name" value="Aldehyde_DH_Superfamily"/>
</dbReference>
<dbReference type="GO" id="GO:0004777">
    <property type="term" value="F:succinate-semialdehyde dehydrogenase (NAD+) activity"/>
    <property type="evidence" value="ECO:0007669"/>
    <property type="project" value="TreeGrafter"/>
</dbReference>
<dbReference type="EC" id="1.2.1.16" evidence="6"/>
<dbReference type="CDD" id="cd07103">
    <property type="entry name" value="ALDH_F5_SSADH_GabD"/>
    <property type="match status" value="1"/>
</dbReference>
<evidence type="ECO:0000256" key="4">
    <source>
        <dbReference type="ARBA" id="ARBA00050387"/>
    </source>
</evidence>
<evidence type="ECO:0000313" key="10">
    <source>
        <dbReference type="Proteomes" id="UP000234474"/>
    </source>
</evidence>
<feature type="signal peptide" evidence="7">
    <location>
        <begin position="1"/>
        <end position="24"/>
    </location>
</feature>
<sequence length="530" mass="57666">MKNGIQNLPFVVSVCTWTALQVSSCGMPCANRYMYSQLRDPSLFHTRAYSHGTCIEAKGGGVFDVEDPGTGKVFASCPDLTVEDIEDVVQSSCKAFQSYRLVNPRVRAQLLLKWHELICANRDDLATILCCESGKPLVEAYAEIDYATGFTWWFAGEAERIRGDISIPSAPNRRVLVVKHPIGVCVALVPWNFPVAMILRKVGAALAAGCTMIAKPSPETPLTALTLAYLAVKAGFAPGVFNVVTTSNKNTPSLSEALCKHPLVQKVSFTGSTKIGSIIAKHCAEGPKKLSLELGGNCPFIIFSDADQCQALAQLTALKWRNAGQACVTANRIYVQEEIYEEFLTKLVGHPRSIKLGHGSRDSVTMGPLTTIRGVEKARRQVEDAVQRGAKVVHGGKAPVASEFGCGYFFEPTIIRDMNSSMLITHEESFAPIAAVYSFKTEAEVTKLANDTDMGLASYVFTKDIDRCWRMLENLETGMIGLNTGNFSAAEIPFRGMKLSGYGKESGKDVAVAEYLVSKTCTITIEKEVK</sequence>
<dbReference type="AlphaFoldDB" id="A0A2I1BUP1"/>
<keyword evidence="3" id="KW-0560">Oxidoreductase</keyword>
<name>A0A2I1BUP1_ASPN1</name>
<comment type="similarity">
    <text evidence="2">Belongs to the aldehyde dehydrogenase family.</text>
</comment>
<dbReference type="InterPro" id="IPR016161">
    <property type="entry name" value="Ald_DH/histidinol_DH"/>
</dbReference>
<evidence type="ECO:0000256" key="5">
    <source>
        <dbReference type="ARBA" id="ARBA00052698"/>
    </source>
</evidence>
<feature type="chain" id="PRO_5014136327" description="succinate-semialdehyde dehydrogenase [NAD(P)(+)]" evidence="7">
    <location>
        <begin position="25"/>
        <end position="530"/>
    </location>
</feature>
<dbReference type="OMA" id="YFHEPTI"/>
<dbReference type="Proteomes" id="UP000234474">
    <property type="component" value="Unassembled WGS sequence"/>
</dbReference>
<dbReference type="EMBL" id="MSZS01000011">
    <property type="protein sequence ID" value="PKX89095.1"/>
    <property type="molecule type" value="Genomic_DNA"/>
</dbReference>
<organism evidence="9 10">
    <name type="scientific">Aspergillus novofumigatus (strain IBT 16806)</name>
    <dbReference type="NCBI Taxonomy" id="1392255"/>
    <lineage>
        <taxon>Eukaryota</taxon>
        <taxon>Fungi</taxon>
        <taxon>Dikarya</taxon>
        <taxon>Ascomycota</taxon>
        <taxon>Pezizomycotina</taxon>
        <taxon>Eurotiomycetes</taxon>
        <taxon>Eurotiomycetidae</taxon>
        <taxon>Eurotiales</taxon>
        <taxon>Aspergillaceae</taxon>
        <taxon>Aspergillus</taxon>
        <taxon>Aspergillus subgen. Fumigati</taxon>
    </lineage>
</organism>
<dbReference type="Gene3D" id="3.40.309.10">
    <property type="entry name" value="Aldehyde Dehydrogenase, Chain A, domain 2"/>
    <property type="match status" value="1"/>
</dbReference>
<feature type="domain" description="Aldehyde dehydrogenase" evidence="8">
    <location>
        <begin position="61"/>
        <end position="520"/>
    </location>
</feature>
<dbReference type="GO" id="GO:0005737">
    <property type="term" value="C:cytoplasm"/>
    <property type="evidence" value="ECO:0007669"/>
    <property type="project" value="TreeGrafter"/>
</dbReference>
<dbReference type="InterPro" id="IPR015590">
    <property type="entry name" value="Aldehyde_DH_dom"/>
</dbReference>
<dbReference type="InterPro" id="IPR016163">
    <property type="entry name" value="Ald_DH_C"/>
</dbReference>
<comment type="catalytic activity">
    <reaction evidence="4">
        <text>succinate semialdehyde + NADP(+) + H2O = succinate + NADPH + 2 H(+)</text>
        <dbReference type="Rhea" id="RHEA:13213"/>
        <dbReference type="ChEBI" id="CHEBI:15377"/>
        <dbReference type="ChEBI" id="CHEBI:15378"/>
        <dbReference type="ChEBI" id="CHEBI:30031"/>
        <dbReference type="ChEBI" id="CHEBI:57706"/>
        <dbReference type="ChEBI" id="CHEBI:57783"/>
        <dbReference type="ChEBI" id="CHEBI:58349"/>
        <dbReference type="EC" id="1.2.1.16"/>
    </reaction>
</comment>
<comment type="caution">
    <text evidence="9">The sequence shown here is derived from an EMBL/GenBank/DDBJ whole genome shotgun (WGS) entry which is preliminary data.</text>
</comment>
<evidence type="ECO:0000313" key="9">
    <source>
        <dbReference type="EMBL" id="PKX89095.1"/>
    </source>
</evidence>
<dbReference type="VEuPathDB" id="FungiDB:P174DRAFT_397436"/>
<dbReference type="STRING" id="1392255.A0A2I1BUP1"/>
<evidence type="ECO:0000256" key="2">
    <source>
        <dbReference type="ARBA" id="ARBA00009986"/>
    </source>
</evidence>
<dbReference type="PANTHER" id="PTHR43353">
    <property type="entry name" value="SUCCINATE-SEMIALDEHYDE DEHYDROGENASE, MITOCHONDRIAL"/>
    <property type="match status" value="1"/>
</dbReference>
<keyword evidence="10" id="KW-1185">Reference proteome</keyword>
<evidence type="ECO:0000256" key="1">
    <source>
        <dbReference type="ARBA" id="ARBA00005176"/>
    </source>
</evidence>
<evidence type="ECO:0000256" key="7">
    <source>
        <dbReference type="SAM" id="SignalP"/>
    </source>
</evidence>
<evidence type="ECO:0000256" key="6">
    <source>
        <dbReference type="ARBA" id="ARBA00067047"/>
    </source>
</evidence>
<dbReference type="InterPro" id="IPR016162">
    <property type="entry name" value="Ald_DH_N"/>
</dbReference>
<evidence type="ECO:0000256" key="3">
    <source>
        <dbReference type="ARBA" id="ARBA00023002"/>
    </source>
</evidence>
<protein>
    <recommendedName>
        <fullName evidence="6">succinate-semialdehyde dehydrogenase [NAD(P)(+)]</fullName>
        <ecNumber evidence="6">1.2.1.16</ecNumber>
    </recommendedName>
</protein>
<dbReference type="SUPFAM" id="SSF53720">
    <property type="entry name" value="ALDH-like"/>
    <property type="match status" value="1"/>
</dbReference>
<comment type="pathway">
    <text evidence="1">Amino-acid degradation; 4-aminobutanoate degradation.</text>
</comment>
<evidence type="ECO:0000259" key="8">
    <source>
        <dbReference type="Pfam" id="PF00171"/>
    </source>
</evidence>
<keyword evidence="7" id="KW-0732">Signal</keyword>
<accession>A0A2I1BUP1</accession>
<gene>
    <name evidence="9" type="ORF">P174DRAFT_397436</name>
</gene>
<reference evidence="10" key="1">
    <citation type="journal article" date="2018" name="Proc. Natl. Acad. Sci. U.S.A.">
        <title>Linking secondary metabolites to gene clusters through genome sequencing of six diverse Aspergillus species.</title>
        <authorList>
            <person name="Kaerboelling I."/>
            <person name="Vesth T.C."/>
            <person name="Frisvad J.C."/>
            <person name="Nybo J.L."/>
            <person name="Theobald S."/>
            <person name="Kuo A."/>
            <person name="Bowyer P."/>
            <person name="Matsuda Y."/>
            <person name="Mondo S."/>
            <person name="Lyhne E.K."/>
            <person name="Kogle M.E."/>
            <person name="Clum A."/>
            <person name="Lipzen A."/>
            <person name="Salamov A."/>
            <person name="Ngan C.Y."/>
            <person name="Daum C."/>
            <person name="Chiniquy J."/>
            <person name="Barry K."/>
            <person name="LaButti K."/>
            <person name="Haridas S."/>
            <person name="Simmons B.A."/>
            <person name="Magnuson J.K."/>
            <person name="Mortensen U.H."/>
            <person name="Larsen T.O."/>
            <person name="Grigoriev I.V."/>
            <person name="Baker S.E."/>
            <person name="Andersen M.R."/>
        </authorList>
    </citation>
    <scope>NUCLEOTIDE SEQUENCE [LARGE SCALE GENOMIC DNA]</scope>
    <source>
        <strain evidence="10">IBT 16806</strain>
    </source>
</reference>
<comment type="catalytic activity">
    <reaction evidence="5">
        <text>succinate semialdehyde + NAD(+) + H2O = succinate + NADH + 2 H(+)</text>
        <dbReference type="Rhea" id="RHEA:13217"/>
        <dbReference type="ChEBI" id="CHEBI:15377"/>
        <dbReference type="ChEBI" id="CHEBI:15378"/>
        <dbReference type="ChEBI" id="CHEBI:30031"/>
        <dbReference type="ChEBI" id="CHEBI:57540"/>
        <dbReference type="ChEBI" id="CHEBI:57706"/>
        <dbReference type="ChEBI" id="CHEBI:57945"/>
        <dbReference type="EC" id="1.2.1.16"/>
    </reaction>
</comment>
<dbReference type="OrthoDB" id="310895at2759"/>
<dbReference type="RefSeq" id="XP_024677690.1">
    <property type="nucleotide sequence ID" value="XM_024823796.1"/>
</dbReference>
<proteinExistence type="inferred from homology"/>
<dbReference type="GeneID" id="36531121"/>
<dbReference type="GO" id="GO:0009450">
    <property type="term" value="P:gamma-aminobutyric acid catabolic process"/>
    <property type="evidence" value="ECO:0007669"/>
    <property type="project" value="TreeGrafter"/>
</dbReference>
<dbReference type="Pfam" id="PF00171">
    <property type="entry name" value="Aldedh"/>
    <property type="match status" value="1"/>
</dbReference>
<dbReference type="PANTHER" id="PTHR43353:SF7">
    <property type="entry name" value="SUCCINATE SEMIALDEHYDE DEHYDROGENASE (EUROFUNG)"/>
    <property type="match status" value="1"/>
</dbReference>